<name>A0A7N2N213_QUELO</name>
<feature type="domain" description="GATA-type" evidence="11">
    <location>
        <begin position="1"/>
        <end position="23"/>
    </location>
</feature>
<evidence type="ECO:0000259" key="11">
    <source>
        <dbReference type="Pfam" id="PF00320"/>
    </source>
</evidence>
<dbReference type="Proteomes" id="UP000594261">
    <property type="component" value="Chromosome 12"/>
</dbReference>
<dbReference type="GO" id="GO:0005506">
    <property type="term" value="F:iron ion binding"/>
    <property type="evidence" value="ECO:0007669"/>
    <property type="project" value="InterPro"/>
</dbReference>
<keyword evidence="6" id="KW-0238">DNA-binding</keyword>
<evidence type="ECO:0000256" key="3">
    <source>
        <dbReference type="ARBA" id="ARBA00023002"/>
    </source>
</evidence>
<evidence type="ECO:0000313" key="12">
    <source>
        <dbReference type="EnsemblPlants" id="QL12p016028:mrna"/>
    </source>
</evidence>
<organism evidence="12 13">
    <name type="scientific">Quercus lobata</name>
    <name type="common">Valley oak</name>
    <dbReference type="NCBI Taxonomy" id="97700"/>
    <lineage>
        <taxon>Eukaryota</taxon>
        <taxon>Viridiplantae</taxon>
        <taxon>Streptophyta</taxon>
        <taxon>Embryophyta</taxon>
        <taxon>Tracheophyta</taxon>
        <taxon>Spermatophyta</taxon>
        <taxon>Magnoliopsida</taxon>
        <taxon>eudicotyledons</taxon>
        <taxon>Gunneridae</taxon>
        <taxon>Pentapetalae</taxon>
        <taxon>rosids</taxon>
        <taxon>fabids</taxon>
        <taxon>Fagales</taxon>
        <taxon>Fagaceae</taxon>
        <taxon>Quercus</taxon>
    </lineage>
</organism>
<dbReference type="GO" id="GO:0020037">
    <property type="term" value="F:heme binding"/>
    <property type="evidence" value="ECO:0007669"/>
    <property type="project" value="InterPro"/>
</dbReference>
<evidence type="ECO:0000256" key="7">
    <source>
        <dbReference type="ARBA" id="ARBA00023163"/>
    </source>
</evidence>
<evidence type="ECO:0000256" key="2">
    <source>
        <dbReference type="ARBA" id="ARBA00022723"/>
    </source>
</evidence>
<evidence type="ECO:0000256" key="9">
    <source>
        <dbReference type="RuleBase" id="RU000461"/>
    </source>
</evidence>
<evidence type="ECO:0000256" key="5">
    <source>
        <dbReference type="ARBA" id="ARBA00023015"/>
    </source>
</evidence>
<dbReference type="InterPro" id="IPR036396">
    <property type="entry name" value="Cyt_P450_sf"/>
</dbReference>
<dbReference type="GO" id="GO:0004497">
    <property type="term" value="F:monooxygenase activity"/>
    <property type="evidence" value="ECO:0007669"/>
    <property type="project" value="UniProtKB-KW"/>
</dbReference>
<evidence type="ECO:0000256" key="1">
    <source>
        <dbReference type="ARBA" id="ARBA00010617"/>
    </source>
</evidence>
<dbReference type="Gramene" id="QL12p016028:mrna">
    <property type="protein sequence ID" value="QL12p016028:mrna"/>
    <property type="gene ID" value="QL12p016028"/>
</dbReference>
<keyword evidence="5" id="KW-0805">Transcription regulation</keyword>
<dbReference type="FunCoup" id="A0A7N2N213">
    <property type="interactions" value="501"/>
</dbReference>
<sequence length="561" mass="62857">MMRRGPAGPKTLCNACGLKWANKSKWVCFSALLADYKGTTVKYSVVSLFTLFSSPGDQRSKIKMNFLSGIICLCLTWFLIQALHVILRSKAIPKRLPPGPKPFPLIGNLLELGDKPHKSLAKLSEVHGPIMSLKLGQVTTVVISSAAMAKEVLQIHDQHLSNRTIPDAIRAKRHDEFSLPWIPVSTRWRNLRRICMEQIFSNKTLDANQAIRHMKVQDLLADTHQSSLNGEAVDVGRAAFKTTLNLLSTTIFSVDLADPNSDTAREYKEIVWNVMKEIGRPNLADYFPVLKKVDPQRVRHRLAVHFGKILELFDRMVSQRLHLREVCGSKTNKDVLDSLLNISEENSEEMDKTTIERLLLDLFVAATDTTSATLEWAMAELLHNPEALSTAKAELEQVIGKGNPVQESDIPRLPYLQAIVKETLRLHPAAPFLLPRKAQVDVEISGYVIPKGAQVLVNAWAIGRDRRSWDNAKSFIPERFLGSEIDVKGLNFELIPFGGGRRTCPGLLLAIRMLHLMLGSLMQAFNWKLEDGVNTVDMDMDDKFGITLQRAHPLRAVPIPV</sequence>
<dbReference type="GO" id="GO:0006355">
    <property type="term" value="P:regulation of DNA-templated transcription"/>
    <property type="evidence" value="ECO:0007669"/>
    <property type="project" value="InterPro"/>
</dbReference>
<keyword evidence="2 8" id="KW-0479">Metal-binding</keyword>
<feature type="binding site" description="axial binding residue" evidence="8">
    <location>
        <position position="504"/>
    </location>
    <ligand>
        <name>heme</name>
        <dbReference type="ChEBI" id="CHEBI:30413"/>
    </ligand>
    <ligandPart>
        <name>Fe</name>
        <dbReference type="ChEBI" id="CHEBI:18248"/>
    </ligandPart>
</feature>
<keyword evidence="4 8" id="KW-0408">Iron</keyword>
<reference evidence="12 13" key="1">
    <citation type="journal article" date="2016" name="G3 (Bethesda)">
        <title>First Draft Assembly and Annotation of the Genome of a California Endemic Oak Quercus lobata Nee (Fagaceae).</title>
        <authorList>
            <person name="Sork V.L."/>
            <person name="Fitz-Gibbon S.T."/>
            <person name="Puiu D."/>
            <person name="Crepeau M."/>
            <person name="Gugger P.F."/>
            <person name="Sherman R."/>
            <person name="Stevens K."/>
            <person name="Langley C.H."/>
            <person name="Pellegrini M."/>
            <person name="Salzberg S.L."/>
        </authorList>
    </citation>
    <scope>NUCLEOTIDE SEQUENCE [LARGE SCALE GENOMIC DNA]</scope>
    <source>
        <strain evidence="12 13">cv. SW786</strain>
    </source>
</reference>
<dbReference type="PANTHER" id="PTHR47950">
    <property type="entry name" value="CYTOCHROME P450, FAMILY 76, SUBFAMILY C, POLYPEPTIDE 5-RELATED"/>
    <property type="match status" value="1"/>
</dbReference>
<keyword evidence="10" id="KW-0472">Membrane</keyword>
<dbReference type="EnsemblPlants" id="QL12p016028:mrna">
    <property type="protein sequence ID" value="QL12p016028:mrna"/>
    <property type="gene ID" value="QL12p016028"/>
</dbReference>
<reference evidence="12" key="2">
    <citation type="submission" date="2021-01" db="UniProtKB">
        <authorList>
            <consortium name="EnsemblPlants"/>
        </authorList>
    </citation>
    <scope>IDENTIFICATION</scope>
</reference>
<feature type="transmembrane region" description="Helical" evidence="10">
    <location>
        <begin position="66"/>
        <end position="87"/>
    </location>
</feature>
<dbReference type="InterPro" id="IPR002401">
    <property type="entry name" value="Cyt_P450_E_grp-I"/>
</dbReference>
<dbReference type="InParanoid" id="A0A7N2N213"/>
<protein>
    <recommendedName>
        <fullName evidence="11">GATA-type domain-containing protein</fullName>
    </recommendedName>
</protein>
<keyword evidence="10" id="KW-1133">Transmembrane helix</keyword>
<dbReference type="Gene3D" id="1.10.630.10">
    <property type="entry name" value="Cytochrome P450"/>
    <property type="match status" value="1"/>
</dbReference>
<keyword evidence="8 9" id="KW-0349">Heme</keyword>
<dbReference type="Gene3D" id="3.30.50.10">
    <property type="entry name" value="Erythroid Transcription Factor GATA-1, subunit A"/>
    <property type="match status" value="1"/>
</dbReference>
<dbReference type="GO" id="GO:0016705">
    <property type="term" value="F:oxidoreductase activity, acting on paired donors, with incorporation or reduction of molecular oxygen"/>
    <property type="evidence" value="ECO:0007669"/>
    <property type="project" value="InterPro"/>
</dbReference>
<dbReference type="InterPro" id="IPR013088">
    <property type="entry name" value="Znf_NHR/GATA"/>
</dbReference>
<evidence type="ECO:0000256" key="8">
    <source>
        <dbReference type="PIRSR" id="PIRSR602401-1"/>
    </source>
</evidence>
<evidence type="ECO:0000256" key="10">
    <source>
        <dbReference type="SAM" id="Phobius"/>
    </source>
</evidence>
<dbReference type="InterPro" id="IPR000679">
    <property type="entry name" value="Znf_GATA"/>
</dbReference>
<dbReference type="PRINTS" id="PR00385">
    <property type="entry name" value="P450"/>
</dbReference>
<dbReference type="FunFam" id="1.10.630.10:FF:000007">
    <property type="entry name" value="Cytochrome P450 76C4"/>
    <property type="match status" value="1"/>
</dbReference>
<dbReference type="AlphaFoldDB" id="A0A7N2N213"/>
<dbReference type="Pfam" id="PF00320">
    <property type="entry name" value="GATA"/>
    <property type="match status" value="1"/>
</dbReference>
<keyword evidence="13" id="KW-1185">Reference proteome</keyword>
<evidence type="ECO:0000256" key="4">
    <source>
        <dbReference type="ARBA" id="ARBA00023004"/>
    </source>
</evidence>
<dbReference type="InterPro" id="IPR001128">
    <property type="entry name" value="Cyt_P450"/>
</dbReference>
<evidence type="ECO:0000256" key="6">
    <source>
        <dbReference type="ARBA" id="ARBA00023125"/>
    </source>
</evidence>
<dbReference type="PROSITE" id="PS00086">
    <property type="entry name" value="CYTOCHROME_P450"/>
    <property type="match status" value="1"/>
</dbReference>
<comment type="similarity">
    <text evidence="1 9">Belongs to the cytochrome P450 family.</text>
</comment>
<dbReference type="GO" id="GO:0008270">
    <property type="term" value="F:zinc ion binding"/>
    <property type="evidence" value="ECO:0007669"/>
    <property type="project" value="InterPro"/>
</dbReference>
<dbReference type="OMA" id="RMTIHLR"/>
<keyword evidence="7" id="KW-0804">Transcription</keyword>
<keyword evidence="3 9" id="KW-0560">Oxidoreductase</keyword>
<dbReference type="PRINTS" id="PR00463">
    <property type="entry name" value="EP450I"/>
</dbReference>
<accession>A0A7N2N213</accession>
<evidence type="ECO:0000313" key="13">
    <source>
        <dbReference type="Proteomes" id="UP000594261"/>
    </source>
</evidence>
<dbReference type="SUPFAM" id="SSF48264">
    <property type="entry name" value="Cytochrome P450"/>
    <property type="match status" value="1"/>
</dbReference>
<dbReference type="EMBL" id="LRBV02000012">
    <property type="status" value="NOT_ANNOTATED_CDS"/>
    <property type="molecule type" value="Genomic_DNA"/>
</dbReference>
<comment type="cofactor">
    <cofactor evidence="8">
        <name>heme</name>
        <dbReference type="ChEBI" id="CHEBI:30413"/>
    </cofactor>
</comment>
<dbReference type="Pfam" id="PF00067">
    <property type="entry name" value="p450"/>
    <property type="match status" value="1"/>
</dbReference>
<dbReference type="PANTHER" id="PTHR47950:SF48">
    <property type="entry name" value="CYTOCHROME P450 FAMILY PROTEIN, EXPRESSED"/>
    <property type="match status" value="1"/>
</dbReference>
<dbReference type="GO" id="GO:0043565">
    <property type="term" value="F:sequence-specific DNA binding"/>
    <property type="evidence" value="ECO:0007669"/>
    <property type="project" value="InterPro"/>
</dbReference>
<dbReference type="CDD" id="cd11073">
    <property type="entry name" value="CYP76-like"/>
    <property type="match status" value="1"/>
</dbReference>
<dbReference type="InterPro" id="IPR017972">
    <property type="entry name" value="Cyt_P450_CS"/>
</dbReference>
<keyword evidence="9" id="KW-0503">Monooxygenase</keyword>
<proteinExistence type="inferred from homology"/>
<keyword evidence="10" id="KW-0812">Transmembrane</keyword>